<name>A0AAJ7E0R3_9HYME</name>
<dbReference type="AlphaFoldDB" id="A0AAJ7E0R3"/>
<accession>A0AAJ7E0R3</accession>
<dbReference type="Proteomes" id="UP000695007">
    <property type="component" value="Unplaced"/>
</dbReference>
<keyword evidence="2" id="KW-1185">Reference proteome</keyword>
<evidence type="ECO:0000313" key="3">
    <source>
        <dbReference type="RefSeq" id="XP_011503428.1"/>
    </source>
</evidence>
<feature type="region of interest" description="Disordered" evidence="1">
    <location>
        <begin position="472"/>
        <end position="503"/>
    </location>
</feature>
<dbReference type="GeneID" id="105366626"/>
<dbReference type="RefSeq" id="XP_011503428.1">
    <property type="nucleotide sequence ID" value="XM_011505126.1"/>
</dbReference>
<evidence type="ECO:0000256" key="1">
    <source>
        <dbReference type="SAM" id="MobiDB-lite"/>
    </source>
</evidence>
<organism evidence="2 3">
    <name type="scientific">Ceratosolen solmsi marchali</name>
    <dbReference type="NCBI Taxonomy" id="326594"/>
    <lineage>
        <taxon>Eukaryota</taxon>
        <taxon>Metazoa</taxon>
        <taxon>Ecdysozoa</taxon>
        <taxon>Arthropoda</taxon>
        <taxon>Hexapoda</taxon>
        <taxon>Insecta</taxon>
        <taxon>Pterygota</taxon>
        <taxon>Neoptera</taxon>
        <taxon>Endopterygota</taxon>
        <taxon>Hymenoptera</taxon>
        <taxon>Apocrita</taxon>
        <taxon>Proctotrupomorpha</taxon>
        <taxon>Chalcidoidea</taxon>
        <taxon>Agaonidae</taxon>
        <taxon>Agaoninae</taxon>
        <taxon>Ceratosolen</taxon>
    </lineage>
</organism>
<gene>
    <name evidence="3" type="primary">LOC105366626</name>
</gene>
<protein>
    <submittedName>
        <fullName evidence="3">LOW QUALITY PROTEIN: nuclear transcription factor Y subunit alpha-like</fullName>
    </submittedName>
</protein>
<sequence length="611" mass="69210">MELNKSNKSTPSSRSGYFCDLTASVGKQNNFLFPIRIKTTPHNTMGSFSDGKKNHTKMLQPILIKDLLQSNQKEKQHSAIMSVENSTFFNRKSSDGNKVRRQLYQTLDYSQKSTVDGKSNTTRAIKSKKKMILNREEPTIHSNSSKNLNRESFLLPLNTIKNSFIKKSTSNFTQTNKQSVESSTSNMDKHGKYHSNITGTVRLKNDAQNNICPERQDNIDMELNFSSSEFDIKNNKQLHVTKQDKCTMTCPSIHRTLFLNKSLSDEIEQQSITTNCSKLASKTNHSHNVENNEVPNICLENIMVHNPAINFTNMDSLHCSGFVKLKSFLEQSIQACENQTRVLKQALNAVNNMLSNTITETTDAPSNIELEVDEKSNVSNVIVNNNGNSNTTNIVDNYLKNISISDKESTLTTNICKEECTDKNISKVEENSQVGMNILIDNKDINRKTNNSPEILNDLVRLSTIGEVSYEGDTLNKNGKDDEENKENVYHRESVSPRTPKSLPNISNEDSFILLENELNVQHSTFPSKSLPASPIKYMTPATVKLWDKKVQRPLKEYMDLKMNGTFLITPDVTRFQSRLESTDTPHSRKSLSRKIFMELCDLYAESPESK</sequence>
<dbReference type="KEGG" id="csol:105366626"/>
<proteinExistence type="predicted"/>
<feature type="compositionally biased region" description="Basic and acidic residues" evidence="1">
    <location>
        <begin position="486"/>
        <end position="495"/>
    </location>
</feature>
<reference evidence="3" key="1">
    <citation type="submission" date="2025-08" db="UniProtKB">
        <authorList>
            <consortium name="RefSeq"/>
        </authorList>
    </citation>
    <scope>IDENTIFICATION</scope>
</reference>
<evidence type="ECO:0000313" key="2">
    <source>
        <dbReference type="Proteomes" id="UP000695007"/>
    </source>
</evidence>